<dbReference type="GO" id="GO:0005524">
    <property type="term" value="F:ATP binding"/>
    <property type="evidence" value="ECO:0007669"/>
    <property type="project" value="UniProtKB-KW"/>
</dbReference>
<sequence length="250" mass="26880">MDGVRILPAGEQAIVVEFGQAIDPDINRRVHQLGRQLAGQKLPGIIEVVPTYRSLLIYFDPLIITRQTVAEQAMALLASGNTAETGDSKARIIHIPVCYGGEFGPDIGFVANHNGLTEAEVIEIHTSVPYLIYMLGFTPGFPYLGGMSPRIATPRLEKPRTRIPAGSVGIAGTQTGFYPIESPGGWQLIGRTPVKAFDPQAATPFLFAAGDYLKFYAVSAEEYETIAKDVAAGRYAPTITEMAVEGGIKS</sequence>
<evidence type="ECO:0000313" key="6">
    <source>
        <dbReference type="Proteomes" id="UP000005139"/>
    </source>
</evidence>
<evidence type="ECO:0000259" key="4">
    <source>
        <dbReference type="SMART" id="SM00796"/>
    </source>
</evidence>
<dbReference type="GO" id="GO:0016787">
    <property type="term" value="F:hydrolase activity"/>
    <property type="evidence" value="ECO:0007669"/>
    <property type="project" value="UniProtKB-KW"/>
</dbReference>
<dbReference type="EMBL" id="AAWL01000004">
    <property type="protein sequence ID" value="EAX48248.1"/>
    <property type="molecule type" value="Genomic_DNA"/>
</dbReference>
<proteinExistence type="predicted"/>
<reference evidence="5 6" key="1">
    <citation type="submission" date="2007-01" db="EMBL/GenBank/DDBJ databases">
        <title>Annotation of the draft genome assembly of Thermosinus carboxydivorans Nor1.</title>
        <authorList>
            <consortium name="US DOE Joint Genome Institute (JGI-ORNL)"/>
            <person name="Larimer F."/>
            <person name="Land M."/>
            <person name="Hauser L."/>
        </authorList>
    </citation>
    <scope>NUCLEOTIDE SEQUENCE [LARGE SCALE GENOMIC DNA]</scope>
    <source>
        <strain evidence="5 6">Nor1</strain>
    </source>
</reference>
<keyword evidence="3" id="KW-0067">ATP-binding</keyword>
<dbReference type="Pfam" id="PF02682">
    <property type="entry name" value="CT_C_D"/>
    <property type="match status" value="1"/>
</dbReference>
<dbReference type="PANTHER" id="PTHR34698">
    <property type="entry name" value="5-OXOPROLINASE SUBUNIT B"/>
    <property type="match status" value="1"/>
</dbReference>
<evidence type="ECO:0000256" key="2">
    <source>
        <dbReference type="ARBA" id="ARBA00022801"/>
    </source>
</evidence>
<organism evidence="5 6">
    <name type="scientific">Thermosinus carboxydivorans Nor1</name>
    <dbReference type="NCBI Taxonomy" id="401526"/>
    <lineage>
        <taxon>Bacteria</taxon>
        <taxon>Bacillati</taxon>
        <taxon>Bacillota</taxon>
        <taxon>Negativicutes</taxon>
        <taxon>Selenomonadales</taxon>
        <taxon>Sporomusaceae</taxon>
        <taxon>Thermosinus</taxon>
    </lineage>
</organism>
<dbReference type="NCBIfam" id="TIGR00370">
    <property type="entry name" value="5-oxoprolinase subunit PxpB"/>
    <property type="match status" value="1"/>
</dbReference>
<dbReference type="PANTHER" id="PTHR34698:SF2">
    <property type="entry name" value="5-OXOPROLINASE SUBUNIT B"/>
    <property type="match status" value="1"/>
</dbReference>
<dbReference type="RefSeq" id="WP_007288902.1">
    <property type="nucleotide sequence ID" value="NZ_AAWL01000004.1"/>
</dbReference>
<accession>A1HPE2</accession>
<evidence type="ECO:0000256" key="3">
    <source>
        <dbReference type="ARBA" id="ARBA00022840"/>
    </source>
</evidence>
<name>A1HPE2_9FIRM</name>
<reference evidence="5 6" key="2">
    <citation type="submission" date="2007-01" db="EMBL/GenBank/DDBJ databases">
        <title>Sequencing of the draft genome and assembly of Thermosinus carboxydivorans Nor1.</title>
        <authorList>
            <consortium name="US DOE Joint Genome Institute (JGI-PGF)"/>
            <person name="Copeland A."/>
            <person name="Lucas S."/>
            <person name="Lapidus A."/>
            <person name="Barry K."/>
            <person name="Glavina del Rio T."/>
            <person name="Dalin E."/>
            <person name="Tice H."/>
            <person name="Bruce D."/>
            <person name="Pitluck S."/>
            <person name="Richardson P."/>
        </authorList>
    </citation>
    <scope>NUCLEOTIDE SEQUENCE [LARGE SCALE GENOMIC DNA]</scope>
    <source>
        <strain evidence="5 6">Nor1</strain>
    </source>
</reference>
<protein>
    <submittedName>
        <fullName evidence="5">Allophanate hydrolase subunit 1</fullName>
    </submittedName>
</protein>
<dbReference type="SUPFAM" id="SSF160467">
    <property type="entry name" value="PH0987 N-terminal domain-like"/>
    <property type="match status" value="1"/>
</dbReference>
<keyword evidence="2 5" id="KW-0378">Hydrolase</keyword>
<dbReference type="Proteomes" id="UP000005139">
    <property type="component" value="Unassembled WGS sequence"/>
</dbReference>
<feature type="domain" description="Carboxyltransferase" evidence="4">
    <location>
        <begin position="4"/>
        <end position="207"/>
    </location>
</feature>
<dbReference type="eggNOG" id="COG2049">
    <property type="taxonomic scope" value="Bacteria"/>
</dbReference>
<keyword evidence="6" id="KW-1185">Reference proteome</keyword>
<dbReference type="SMART" id="SM00796">
    <property type="entry name" value="AHS1"/>
    <property type="match status" value="1"/>
</dbReference>
<comment type="caution">
    <text evidence="5">The sequence shown here is derived from an EMBL/GenBank/DDBJ whole genome shotgun (WGS) entry which is preliminary data.</text>
</comment>
<evidence type="ECO:0000313" key="5">
    <source>
        <dbReference type="EMBL" id="EAX48248.1"/>
    </source>
</evidence>
<dbReference type="InterPro" id="IPR029000">
    <property type="entry name" value="Cyclophilin-like_dom_sf"/>
</dbReference>
<dbReference type="OrthoDB" id="9778567at2"/>
<dbReference type="InterPro" id="IPR003833">
    <property type="entry name" value="CT_C_D"/>
</dbReference>
<dbReference type="SUPFAM" id="SSF50891">
    <property type="entry name" value="Cyclophilin-like"/>
    <property type="match status" value="1"/>
</dbReference>
<keyword evidence="1" id="KW-0547">Nucleotide-binding</keyword>
<evidence type="ECO:0000256" key="1">
    <source>
        <dbReference type="ARBA" id="ARBA00022741"/>
    </source>
</evidence>
<dbReference type="InterPro" id="IPR010016">
    <property type="entry name" value="PxpB"/>
</dbReference>
<dbReference type="Gene3D" id="3.30.1360.40">
    <property type="match status" value="1"/>
</dbReference>
<dbReference type="Gene3D" id="2.40.100.10">
    <property type="entry name" value="Cyclophilin-like"/>
    <property type="match status" value="1"/>
</dbReference>
<dbReference type="AlphaFoldDB" id="A1HPE2"/>
<gene>
    <name evidence="5" type="ORF">TcarDRAFT_1795</name>
</gene>